<evidence type="ECO:0008006" key="4">
    <source>
        <dbReference type="Google" id="ProtNLM"/>
    </source>
</evidence>
<dbReference type="EMBL" id="CP073581">
    <property type="protein sequence ID" value="QUJ75129.1"/>
    <property type="molecule type" value="Genomic_DNA"/>
</dbReference>
<keyword evidence="1" id="KW-0732">Signal</keyword>
<reference evidence="2" key="1">
    <citation type="submission" date="2021-04" db="EMBL/GenBank/DDBJ databases">
        <title>Complete genome sequence for Sulfitobacter sp. strain JK7-1.</title>
        <authorList>
            <person name="Park S.-J."/>
        </authorList>
    </citation>
    <scope>NUCLEOTIDE SEQUENCE</scope>
    <source>
        <strain evidence="2">JK7-1</strain>
    </source>
</reference>
<gene>
    <name evidence="2" type="ORF">KDD17_08800</name>
</gene>
<protein>
    <recommendedName>
        <fullName evidence="4">DUF4189 domain-containing protein</fullName>
    </recommendedName>
</protein>
<feature type="signal peptide" evidence="1">
    <location>
        <begin position="1"/>
        <end position="21"/>
    </location>
</feature>
<feature type="chain" id="PRO_5036893605" description="DUF4189 domain-containing protein" evidence="1">
    <location>
        <begin position="22"/>
        <end position="213"/>
    </location>
</feature>
<proteinExistence type="predicted"/>
<dbReference type="AlphaFoldDB" id="A0A975JAY2"/>
<evidence type="ECO:0000313" key="2">
    <source>
        <dbReference type="EMBL" id="QUJ75129.1"/>
    </source>
</evidence>
<name>A0A975JAY2_9RHOB</name>
<evidence type="ECO:0000256" key="1">
    <source>
        <dbReference type="SAM" id="SignalP"/>
    </source>
</evidence>
<evidence type="ECO:0000313" key="3">
    <source>
        <dbReference type="Proteomes" id="UP000683291"/>
    </source>
</evidence>
<dbReference type="KEGG" id="sual:KDD17_08800"/>
<dbReference type="RefSeq" id="WP_212703334.1">
    <property type="nucleotide sequence ID" value="NZ_CP073581.1"/>
</dbReference>
<keyword evidence="3" id="KW-1185">Reference proteome</keyword>
<dbReference type="Proteomes" id="UP000683291">
    <property type="component" value="Chromosome 1"/>
</dbReference>
<sequence length="213" mass="22891">MRSLLLSSLLACLIAPLPVLAQPTDFGQGTQVGRVEGIGPLTPEMARVYRSFRREARYFAAMAVNMDSGVAFWIQNFHDAGRARAGALEGCDVISLRKPGCAIYAVAMPESLPIAQSRATGLSEEAADALATVYTERRIPGTYAAFAISGISHFGYADAELTEADARDTAIAYCNRGLAADMAELGPDGRRFARARGWDKCRVIDVQFTPPAN</sequence>
<organism evidence="2 3">
    <name type="scientific">Sulfitobacter albidus</name>
    <dbReference type="NCBI Taxonomy" id="2829501"/>
    <lineage>
        <taxon>Bacteria</taxon>
        <taxon>Pseudomonadati</taxon>
        <taxon>Pseudomonadota</taxon>
        <taxon>Alphaproteobacteria</taxon>
        <taxon>Rhodobacterales</taxon>
        <taxon>Roseobacteraceae</taxon>
        <taxon>Sulfitobacter</taxon>
    </lineage>
</organism>
<accession>A0A975JAY2</accession>